<gene>
    <name evidence="2" type="ORF">M378DRAFT_276494</name>
</gene>
<proteinExistence type="predicted"/>
<evidence type="ECO:0000256" key="1">
    <source>
        <dbReference type="SAM" id="SignalP"/>
    </source>
</evidence>
<name>A0A0C2WS68_AMAMK</name>
<evidence type="ECO:0000313" key="2">
    <source>
        <dbReference type="EMBL" id="KIL59173.1"/>
    </source>
</evidence>
<reference evidence="2 3" key="1">
    <citation type="submission" date="2014-04" db="EMBL/GenBank/DDBJ databases">
        <title>Evolutionary Origins and Diversification of the Mycorrhizal Mutualists.</title>
        <authorList>
            <consortium name="DOE Joint Genome Institute"/>
            <consortium name="Mycorrhizal Genomics Consortium"/>
            <person name="Kohler A."/>
            <person name="Kuo A."/>
            <person name="Nagy L.G."/>
            <person name="Floudas D."/>
            <person name="Copeland A."/>
            <person name="Barry K.W."/>
            <person name="Cichocki N."/>
            <person name="Veneault-Fourrey C."/>
            <person name="LaButti K."/>
            <person name="Lindquist E.A."/>
            <person name="Lipzen A."/>
            <person name="Lundell T."/>
            <person name="Morin E."/>
            <person name="Murat C."/>
            <person name="Riley R."/>
            <person name="Ohm R."/>
            <person name="Sun H."/>
            <person name="Tunlid A."/>
            <person name="Henrissat B."/>
            <person name="Grigoriev I.V."/>
            <person name="Hibbett D.S."/>
            <person name="Martin F."/>
        </authorList>
    </citation>
    <scope>NUCLEOTIDE SEQUENCE [LARGE SCALE GENOMIC DNA]</scope>
    <source>
        <strain evidence="2 3">Koide BX008</strain>
    </source>
</reference>
<dbReference type="AlphaFoldDB" id="A0A0C2WS68"/>
<evidence type="ECO:0000313" key="3">
    <source>
        <dbReference type="Proteomes" id="UP000054549"/>
    </source>
</evidence>
<accession>A0A0C2WS68</accession>
<feature type="signal peptide" evidence="1">
    <location>
        <begin position="1"/>
        <end position="19"/>
    </location>
</feature>
<dbReference type="Proteomes" id="UP000054549">
    <property type="component" value="Unassembled WGS sequence"/>
</dbReference>
<keyword evidence="3" id="KW-1185">Reference proteome</keyword>
<dbReference type="EMBL" id="KN818321">
    <property type="protein sequence ID" value="KIL59173.1"/>
    <property type="molecule type" value="Genomic_DNA"/>
</dbReference>
<sequence>MLFLFHFGLFCLVRRCAVSCSSSASTNALICASIRSSSAFRALMYSSSCLRNSCELGIMVVSRDVSLSRAALSQACSVLTAER</sequence>
<feature type="chain" id="PRO_5002158165" description="Secreted protein" evidence="1">
    <location>
        <begin position="20"/>
        <end position="83"/>
    </location>
</feature>
<organism evidence="2 3">
    <name type="scientific">Amanita muscaria (strain Koide BX008)</name>
    <dbReference type="NCBI Taxonomy" id="946122"/>
    <lineage>
        <taxon>Eukaryota</taxon>
        <taxon>Fungi</taxon>
        <taxon>Dikarya</taxon>
        <taxon>Basidiomycota</taxon>
        <taxon>Agaricomycotina</taxon>
        <taxon>Agaricomycetes</taxon>
        <taxon>Agaricomycetidae</taxon>
        <taxon>Agaricales</taxon>
        <taxon>Pluteineae</taxon>
        <taxon>Amanitaceae</taxon>
        <taxon>Amanita</taxon>
    </lineage>
</organism>
<dbReference type="HOGENOM" id="CLU_2542058_0_0_1"/>
<dbReference type="InParanoid" id="A0A0C2WS68"/>
<evidence type="ECO:0008006" key="4">
    <source>
        <dbReference type="Google" id="ProtNLM"/>
    </source>
</evidence>
<protein>
    <recommendedName>
        <fullName evidence="4">Secreted protein</fullName>
    </recommendedName>
</protein>
<keyword evidence="1" id="KW-0732">Signal</keyword>